<protein>
    <submittedName>
        <fullName evidence="1">M(-like) protein</fullName>
    </submittedName>
</protein>
<proteinExistence type="predicted"/>
<organism evidence="1">
    <name type="scientific">Streptococcus sp. group G</name>
    <dbReference type="NCBI Taxonomy" id="1320"/>
    <lineage>
        <taxon>Bacteria</taxon>
        <taxon>Bacillati</taxon>
        <taxon>Bacillota</taxon>
        <taxon>Bacilli</taxon>
        <taxon>Lactobacillales</taxon>
        <taxon>Streptococcaceae</taxon>
        <taxon>Streptococcus</taxon>
    </lineage>
</organism>
<reference evidence="1" key="1">
    <citation type="journal article" date="1995" name="J. Clin. Microbiol.">
        <title>M or M-like protein gene polymorphisms in human group G streptococci.</title>
        <authorList>
            <person name="Schnitzler N."/>
            <person name="Podbielski A."/>
            <person name="Baumgarten G."/>
            <person name="Mignon M."/>
            <person name="Kaufhold A."/>
        </authorList>
    </citation>
    <scope>NUCLEOTIDE SEQUENCE</scope>
    <source>
        <strain evidence="1">500-Aachen</strain>
    </source>
</reference>
<dbReference type="EMBL" id="X79526">
    <property type="protein sequence ID" value="CAA56062.1"/>
    <property type="molecule type" value="Genomic_DNA"/>
</dbReference>
<sequence>TASVAGGLTVGGAGLARQTEVRAVDNAAQYRQLTGEEHRTDELEEKEKIVTDASATVAEISNELETANHYLDRTKQDLPENHSRVYQIEQELA</sequence>
<evidence type="ECO:0000313" key="1">
    <source>
        <dbReference type="EMBL" id="CAA56062.1"/>
    </source>
</evidence>
<feature type="non-terminal residue" evidence="1">
    <location>
        <position position="93"/>
    </location>
</feature>
<accession>Q55253</accession>
<gene>
    <name evidence="1" type="primary">emm LG500</name>
</gene>
<dbReference type="AlphaFoldDB" id="Q55253"/>
<feature type="non-terminal residue" evidence="1">
    <location>
        <position position="1"/>
    </location>
</feature>
<name>Q55253_STRSG</name>